<protein>
    <submittedName>
        <fullName evidence="1">Uncharacterized protein</fullName>
    </submittedName>
</protein>
<organism evidence="1 2">
    <name type="scientific">Canavalia gladiata</name>
    <name type="common">Sword bean</name>
    <name type="synonym">Dolichos gladiatus</name>
    <dbReference type="NCBI Taxonomy" id="3824"/>
    <lineage>
        <taxon>Eukaryota</taxon>
        <taxon>Viridiplantae</taxon>
        <taxon>Streptophyta</taxon>
        <taxon>Embryophyta</taxon>
        <taxon>Tracheophyta</taxon>
        <taxon>Spermatophyta</taxon>
        <taxon>Magnoliopsida</taxon>
        <taxon>eudicotyledons</taxon>
        <taxon>Gunneridae</taxon>
        <taxon>Pentapetalae</taxon>
        <taxon>rosids</taxon>
        <taxon>fabids</taxon>
        <taxon>Fabales</taxon>
        <taxon>Fabaceae</taxon>
        <taxon>Papilionoideae</taxon>
        <taxon>50 kb inversion clade</taxon>
        <taxon>NPAAA clade</taxon>
        <taxon>indigoferoid/millettioid clade</taxon>
        <taxon>Phaseoleae</taxon>
        <taxon>Canavalia</taxon>
    </lineage>
</organism>
<name>A0AAN9JE52_CANGL</name>
<evidence type="ECO:0000313" key="1">
    <source>
        <dbReference type="EMBL" id="KAK7296576.1"/>
    </source>
</evidence>
<sequence length="198" mass="22165">MEVKETWAFSIFTQGNLTTREQICDLRRLLPVVSSRHSAMRTGIPPDVNLASVSDLESSTFLFDLLPANPHRFKGLRSSSIHKDSICPLFEKNRSTPSVLLRMNASGALEGDKILLWGLRAFPFLGPFGLLLVSTRTSFRSLCFLFDSGSEKHGFRVSIKSIRHPFLLDEGSFPQASSLPISHYGRYSMRECGCELIP</sequence>
<comment type="caution">
    <text evidence="1">The sequence shown here is derived from an EMBL/GenBank/DDBJ whole genome shotgun (WGS) entry which is preliminary data.</text>
</comment>
<reference evidence="1 2" key="1">
    <citation type="submission" date="2024-01" db="EMBL/GenBank/DDBJ databases">
        <title>The genomes of 5 underutilized Papilionoideae crops provide insights into root nodulation and disease resistanc.</title>
        <authorList>
            <person name="Jiang F."/>
        </authorList>
    </citation>
    <scope>NUCLEOTIDE SEQUENCE [LARGE SCALE GENOMIC DNA]</scope>
    <source>
        <strain evidence="1">LVBAO_FW01</strain>
        <tissue evidence="1">Leaves</tissue>
    </source>
</reference>
<dbReference type="Proteomes" id="UP001367508">
    <property type="component" value="Unassembled WGS sequence"/>
</dbReference>
<proteinExistence type="predicted"/>
<accession>A0AAN9JE52</accession>
<dbReference type="AlphaFoldDB" id="A0AAN9JE52"/>
<gene>
    <name evidence="1" type="ORF">VNO77_49998</name>
</gene>
<dbReference type="EMBL" id="JAYMYQ010000067">
    <property type="protein sequence ID" value="KAK7296576.1"/>
    <property type="molecule type" value="Genomic_DNA"/>
</dbReference>
<evidence type="ECO:0000313" key="2">
    <source>
        <dbReference type="Proteomes" id="UP001367508"/>
    </source>
</evidence>
<keyword evidence="2" id="KW-1185">Reference proteome</keyword>